<evidence type="ECO:0000313" key="1">
    <source>
        <dbReference type="EMBL" id="BAC65410.1"/>
    </source>
</evidence>
<protein>
    <submittedName>
        <fullName evidence="1">Uncharacterized protein</fullName>
    </submittedName>
</protein>
<reference evidence="2" key="1">
    <citation type="journal article" date="2005" name="Nature">
        <title>The map-based sequence of the rice genome.</title>
        <authorList>
            <consortium name="International rice genome sequencing project (IRGSP)"/>
            <person name="Matsumoto T."/>
            <person name="Wu J."/>
            <person name="Kanamori H."/>
            <person name="Katayose Y."/>
            <person name="Fujisawa M."/>
            <person name="Namiki N."/>
            <person name="Mizuno H."/>
            <person name="Yamamoto K."/>
            <person name="Antonio B.A."/>
            <person name="Baba T."/>
            <person name="Sakata K."/>
            <person name="Nagamura Y."/>
            <person name="Aoki H."/>
            <person name="Arikawa K."/>
            <person name="Arita K."/>
            <person name="Bito T."/>
            <person name="Chiden Y."/>
            <person name="Fujitsuka N."/>
            <person name="Fukunaka R."/>
            <person name="Hamada M."/>
            <person name="Harada C."/>
            <person name="Hayashi A."/>
            <person name="Hijishita S."/>
            <person name="Honda M."/>
            <person name="Hosokawa S."/>
            <person name="Ichikawa Y."/>
            <person name="Idonuma A."/>
            <person name="Iijima M."/>
            <person name="Ikeda M."/>
            <person name="Ikeno M."/>
            <person name="Ito K."/>
            <person name="Ito S."/>
            <person name="Ito T."/>
            <person name="Ito Y."/>
            <person name="Ito Y."/>
            <person name="Iwabuchi A."/>
            <person name="Kamiya K."/>
            <person name="Karasawa W."/>
            <person name="Kurita K."/>
            <person name="Katagiri S."/>
            <person name="Kikuta A."/>
            <person name="Kobayashi H."/>
            <person name="Kobayashi N."/>
            <person name="Machita K."/>
            <person name="Maehara T."/>
            <person name="Masukawa M."/>
            <person name="Mizubayashi T."/>
            <person name="Mukai Y."/>
            <person name="Nagasaki H."/>
            <person name="Nagata Y."/>
            <person name="Naito S."/>
            <person name="Nakashima M."/>
            <person name="Nakama Y."/>
            <person name="Nakamichi Y."/>
            <person name="Nakamura M."/>
            <person name="Meguro A."/>
            <person name="Negishi M."/>
            <person name="Ohta I."/>
            <person name="Ohta T."/>
            <person name="Okamoto M."/>
            <person name="Ono N."/>
            <person name="Saji S."/>
            <person name="Sakaguchi M."/>
            <person name="Sakai K."/>
            <person name="Shibata M."/>
            <person name="Shimokawa T."/>
            <person name="Song J."/>
            <person name="Takazaki Y."/>
            <person name="Terasawa K."/>
            <person name="Tsugane M."/>
            <person name="Tsuji K."/>
            <person name="Ueda S."/>
            <person name="Waki K."/>
            <person name="Yamagata H."/>
            <person name="Yamamoto M."/>
            <person name="Yamamoto S."/>
            <person name="Yamane H."/>
            <person name="Yoshiki S."/>
            <person name="Yoshihara R."/>
            <person name="Yukawa K."/>
            <person name="Zhong H."/>
            <person name="Yano M."/>
            <person name="Yuan Q."/>
            <person name="Ouyang S."/>
            <person name="Liu J."/>
            <person name="Jones K.M."/>
            <person name="Gansberger K."/>
            <person name="Moffat K."/>
            <person name="Hill J."/>
            <person name="Bera J."/>
            <person name="Fadrosh D."/>
            <person name="Jin S."/>
            <person name="Johri S."/>
            <person name="Kim M."/>
            <person name="Overton L."/>
            <person name="Reardon M."/>
            <person name="Tsitrin T."/>
            <person name="Vuong H."/>
            <person name="Weaver B."/>
            <person name="Ciecko A."/>
            <person name="Tallon L."/>
            <person name="Jackson J."/>
            <person name="Pai G."/>
            <person name="Aken S.V."/>
            <person name="Utterback T."/>
            <person name="Reidmuller S."/>
            <person name="Feldblyum T."/>
            <person name="Hsiao J."/>
            <person name="Zismann V."/>
            <person name="Iobst S."/>
            <person name="de Vazeille A.R."/>
            <person name="Buell C.R."/>
            <person name="Ying K."/>
            <person name="Li Y."/>
            <person name="Lu T."/>
            <person name="Huang Y."/>
            <person name="Zhao Q."/>
            <person name="Feng Q."/>
            <person name="Zhang L."/>
            <person name="Zhu J."/>
            <person name="Weng Q."/>
            <person name="Mu J."/>
            <person name="Lu Y."/>
            <person name="Fan D."/>
            <person name="Liu Y."/>
            <person name="Guan J."/>
            <person name="Zhang Y."/>
            <person name="Yu S."/>
            <person name="Liu X."/>
            <person name="Zhang Y."/>
            <person name="Hong G."/>
            <person name="Han B."/>
            <person name="Choisne N."/>
            <person name="Demange N."/>
            <person name="Orjeda G."/>
            <person name="Samain S."/>
            <person name="Cattolico L."/>
            <person name="Pelletier E."/>
            <person name="Couloux A."/>
            <person name="Segurens B."/>
            <person name="Wincker P."/>
            <person name="D'Hont A."/>
            <person name="Scarpelli C."/>
            <person name="Weissenbach J."/>
            <person name="Salanoubat M."/>
            <person name="Quetier F."/>
            <person name="Yu Y."/>
            <person name="Kim H.R."/>
            <person name="Rambo T."/>
            <person name="Currie J."/>
            <person name="Collura K."/>
            <person name="Luo M."/>
            <person name="Yang T."/>
            <person name="Ammiraju J.S.S."/>
            <person name="Engler F."/>
            <person name="Soderlund C."/>
            <person name="Wing R.A."/>
            <person name="Palmer L.E."/>
            <person name="de la Bastide M."/>
            <person name="Spiegel L."/>
            <person name="Nascimento L."/>
            <person name="Zutavern T."/>
            <person name="O'Shaughnessy A."/>
            <person name="Dike S."/>
            <person name="Dedhia N."/>
            <person name="Preston R."/>
            <person name="Balija V."/>
            <person name="McCombie W.R."/>
            <person name="Chow T."/>
            <person name="Chen H."/>
            <person name="Chung M."/>
            <person name="Chen C."/>
            <person name="Shaw J."/>
            <person name="Wu H."/>
            <person name="Hsiao K."/>
            <person name="Chao Y."/>
            <person name="Chu M."/>
            <person name="Cheng C."/>
            <person name="Hour A."/>
            <person name="Lee P."/>
            <person name="Lin S."/>
            <person name="Lin Y."/>
            <person name="Liou J."/>
            <person name="Liu S."/>
            <person name="Hsing Y."/>
            <person name="Raghuvanshi S."/>
            <person name="Mohanty A."/>
            <person name="Bharti A.K."/>
            <person name="Gaur A."/>
            <person name="Gupta V."/>
            <person name="Kumar D."/>
            <person name="Ravi V."/>
            <person name="Vij S."/>
            <person name="Kapur A."/>
            <person name="Khurana P."/>
            <person name="Khurana P."/>
            <person name="Khurana J.P."/>
            <person name="Tyagi A.K."/>
            <person name="Gaikwad K."/>
            <person name="Singh A."/>
            <person name="Dalal V."/>
            <person name="Srivastava S."/>
            <person name="Dixit A."/>
            <person name="Pal A.K."/>
            <person name="Ghazi I.A."/>
            <person name="Yadav M."/>
            <person name="Pandit A."/>
            <person name="Bhargava A."/>
            <person name="Sureshbabu K."/>
            <person name="Batra K."/>
            <person name="Sharma T.R."/>
            <person name="Mohapatra T."/>
            <person name="Singh N.K."/>
            <person name="Messing J."/>
            <person name="Nelson A.B."/>
            <person name="Fuks G."/>
            <person name="Kavchok S."/>
            <person name="Keizer G."/>
            <person name="Linton E."/>
            <person name="Llaca V."/>
            <person name="Song R."/>
            <person name="Tanyolac B."/>
            <person name="Young S."/>
            <person name="Ho-Il K."/>
            <person name="Hahn J.H."/>
            <person name="Sangsakoo G."/>
            <person name="Vanavichit A."/>
            <person name="de Mattos Luiz.A.T."/>
            <person name="Zimmer P.D."/>
            <person name="Malone G."/>
            <person name="Dellagostin O."/>
            <person name="de Oliveira A.C."/>
            <person name="Bevan M."/>
            <person name="Bancroft I."/>
            <person name="Minx P."/>
            <person name="Cordum H."/>
            <person name="Wilson R."/>
            <person name="Cheng Z."/>
            <person name="Jin W."/>
            <person name="Jiang J."/>
            <person name="Leong S.A."/>
            <person name="Iwama H."/>
            <person name="Gojobori T."/>
            <person name="Itoh T."/>
            <person name="Niimura Y."/>
            <person name="Fujii Y."/>
            <person name="Habara T."/>
            <person name="Sakai H."/>
            <person name="Sato Y."/>
            <person name="Wilson G."/>
            <person name="Kumar K."/>
            <person name="McCouch S."/>
            <person name="Juretic N."/>
            <person name="Hoen D."/>
            <person name="Wright S."/>
            <person name="Bruskiewich R."/>
            <person name="Bureau T."/>
            <person name="Miyao A."/>
            <person name="Hirochika H."/>
            <person name="Nishikawa T."/>
            <person name="Kadowaki K."/>
            <person name="Sugiura M."/>
            <person name="Burr B."/>
            <person name="Sasaki T."/>
        </authorList>
    </citation>
    <scope>NUCLEOTIDE SEQUENCE [LARGE SCALE GENOMIC DNA]</scope>
    <source>
        <strain evidence="2">cv. Nipponbare</strain>
    </source>
</reference>
<dbReference type="AlphaFoldDB" id="Q84NS3"/>
<organism evidence="1 2">
    <name type="scientific">Oryza sativa subsp. japonica</name>
    <name type="common">Rice</name>
    <dbReference type="NCBI Taxonomy" id="39947"/>
    <lineage>
        <taxon>Eukaryota</taxon>
        <taxon>Viridiplantae</taxon>
        <taxon>Streptophyta</taxon>
        <taxon>Embryophyta</taxon>
        <taxon>Tracheophyta</taxon>
        <taxon>Spermatophyta</taxon>
        <taxon>Magnoliopsida</taxon>
        <taxon>Liliopsida</taxon>
        <taxon>Poales</taxon>
        <taxon>Poaceae</taxon>
        <taxon>BOP clade</taxon>
        <taxon>Oryzoideae</taxon>
        <taxon>Oryzeae</taxon>
        <taxon>Oryzinae</taxon>
        <taxon>Oryza</taxon>
        <taxon>Oryza sativa</taxon>
    </lineage>
</organism>
<name>Q84NS3_ORYSJ</name>
<dbReference type="Proteomes" id="UP000000763">
    <property type="component" value="Chromosome 7"/>
</dbReference>
<proteinExistence type="predicted"/>
<dbReference type="EMBL" id="AP005752">
    <property type="protein sequence ID" value="BAC65410.1"/>
    <property type="molecule type" value="Genomic_DNA"/>
</dbReference>
<sequence length="69" mass="7519">MRLDGKDTSLYCAYPRAHFTDSIGAAQGSGARDVKEGCVIKVDPALLPVSIFENGLIDFFSPIPCWSNR</sequence>
<evidence type="ECO:0000313" key="2">
    <source>
        <dbReference type="Proteomes" id="UP000000763"/>
    </source>
</evidence>
<accession>Q84NS3</accession>
<gene>
    <name evidence="1" type="primary">OSJNBa0075N02.136</name>
</gene>
<reference evidence="2" key="2">
    <citation type="journal article" date="2008" name="Nucleic Acids Res.">
        <title>The rice annotation project database (RAP-DB): 2008 update.</title>
        <authorList>
            <consortium name="The rice annotation project (RAP)"/>
        </authorList>
    </citation>
    <scope>GENOME REANNOTATION</scope>
    <source>
        <strain evidence="2">cv. Nipponbare</strain>
    </source>
</reference>